<dbReference type="GO" id="GO:0000155">
    <property type="term" value="F:phosphorelay sensor kinase activity"/>
    <property type="evidence" value="ECO:0007669"/>
    <property type="project" value="InterPro"/>
</dbReference>
<evidence type="ECO:0000313" key="12">
    <source>
        <dbReference type="Proteomes" id="UP000220922"/>
    </source>
</evidence>
<protein>
    <recommendedName>
        <fullName evidence="3">histidine kinase</fullName>
        <ecNumber evidence="3">2.7.13.3</ecNumber>
    </recommendedName>
</protein>
<dbReference type="InterPro" id="IPR003594">
    <property type="entry name" value="HATPase_dom"/>
</dbReference>
<keyword evidence="5" id="KW-0808">Transferase</keyword>
<keyword evidence="4" id="KW-0597">Phosphoprotein</keyword>
<keyword evidence="7" id="KW-0902">Two-component regulatory system</keyword>
<dbReference type="RefSeq" id="WP_097654299.1">
    <property type="nucleotide sequence ID" value="NZ_LYXE01000127.1"/>
</dbReference>
<evidence type="ECO:0000256" key="2">
    <source>
        <dbReference type="ARBA" id="ARBA00004370"/>
    </source>
</evidence>
<dbReference type="SMART" id="SM00304">
    <property type="entry name" value="HAMP"/>
    <property type="match status" value="1"/>
</dbReference>
<dbReference type="Pfam" id="PF00512">
    <property type="entry name" value="HisKA"/>
    <property type="match status" value="1"/>
</dbReference>
<dbReference type="PRINTS" id="PR00344">
    <property type="entry name" value="BCTRLSENSOR"/>
</dbReference>
<evidence type="ECO:0000313" key="11">
    <source>
        <dbReference type="EMBL" id="PDV97672.1"/>
    </source>
</evidence>
<dbReference type="InterPro" id="IPR003660">
    <property type="entry name" value="HAMP_dom"/>
</dbReference>
<dbReference type="InterPro" id="IPR036890">
    <property type="entry name" value="HATPase_C_sf"/>
</dbReference>
<dbReference type="PANTHER" id="PTHR43711:SF1">
    <property type="entry name" value="HISTIDINE KINASE 1"/>
    <property type="match status" value="1"/>
</dbReference>
<organism evidence="11 12">
    <name type="scientific">Candidatus Chloroploca asiatica</name>
    <dbReference type="NCBI Taxonomy" id="1506545"/>
    <lineage>
        <taxon>Bacteria</taxon>
        <taxon>Bacillati</taxon>
        <taxon>Chloroflexota</taxon>
        <taxon>Chloroflexia</taxon>
        <taxon>Chloroflexales</taxon>
        <taxon>Chloroflexineae</taxon>
        <taxon>Oscillochloridaceae</taxon>
        <taxon>Candidatus Chloroploca</taxon>
    </lineage>
</organism>
<dbReference type="GO" id="GO:0016020">
    <property type="term" value="C:membrane"/>
    <property type="evidence" value="ECO:0007669"/>
    <property type="project" value="UniProtKB-SubCell"/>
</dbReference>
<evidence type="ECO:0000256" key="8">
    <source>
        <dbReference type="SAM" id="Phobius"/>
    </source>
</evidence>
<dbReference type="PROSITE" id="PS50885">
    <property type="entry name" value="HAMP"/>
    <property type="match status" value="1"/>
</dbReference>
<evidence type="ECO:0000259" key="9">
    <source>
        <dbReference type="PROSITE" id="PS50109"/>
    </source>
</evidence>
<dbReference type="InterPro" id="IPR004358">
    <property type="entry name" value="Sig_transdc_His_kin-like_C"/>
</dbReference>
<evidence type="ECO:0000256" key="5">
    <source>
        <dbReference type="ARBA" id="ARBA00022679"/>
    </source>
</evidence>
<sequence length="396" mass="43392">MRWHHQLRWKLFASHLIIVVIADVVLIATALFLARVGLVEVAPLTLGAAAAETGPLRDPAAAENVQTPLLQQFQTVLQQALLISGFAALTAAVIVSLFVSKRIVEPLYTLSTVSRRLAQGFYRERTRISSDDEIAQLSQSVNQLADTLDRTEQRRLALLADVTHELRTPLATISGYMEGLLDGVIKPEPQTFNLILHESNRLQRLIEDLELLSRVEAGQIPVVARSMNLRTLLQGVMTHFEPIFQANQVEMELDVEAYLPSVWSDPDRIDQVMINVLSNAFRYTPSGGKVTVRAVYANPMVKVSVQDTGVGIAAEHLPHVFERFYRVDKSRARQSGGNGIGLAIVRHLIDVQGGEIWAESAGPGTGTTISFTLPLPPGASEALLQPARQPGTVEAP</sequence>
<keyword evidence="8" id="KW-1133">Transmembrane helix</keyword>
<dbReference type="CDD" id="cd06225">
    <property type="entry name" value="HAMP"/>
    <property type="match status" value="1"/>
</dbReference>
<dbReference type="Pfam" id="PF00672">
    <property type="entry name" value="HAMP"/>
    <property type="match status" value="1"/>
</dbReference>
<dbReference type="PANTHER" id="PTHR43711">
    <property type="entry name" value="TWO-COMPONENT HISTIDINE KINASE"/>
    <property type="match status" value="1"/>
</dbReference>
<dbReference type="InterPro" id="IPR036097">
    <property type="entry name" value="HisK_dim/P_sf"/>
</dbReference>
<keyword evidence="12" id="KW-1185">Reference proteome</keyword>
<dbReference type="SUPFAM" id="SSF47384">
    <property type="entry name" value="Homodimeric domain of signal transducing histidine kinase"/>
    <property type="match status" value="1"/>
</dbReference>
<dbReference type="SMART" id="SM00387">
    <property type="entry name" value="HATPase_c"/>
    <property type="match status" value="1"/>
</dbReference>
<evidence type="ECO:0000259" key="10">
    <source>
        <dbReference type="PROSITE" id="PS50885"/>
    </source>
</evidence>
<accession>A0A2H3L3F5</accession>
<dbReference type="CDD" id="cd00082">
    <property type="entry name" value="HisKA"/>
    <property type="match status" value="1"/>
</dbReference>
<feature type="domain" description="Histidine kinase" evidence="9">
    <location>
        <begin position="161"/>
        <end position="377"/>
    </location>
</feature>
<dbReference type="SUPFAM" id="SSF55874">
    <property type="entry name" value="ATPase domain of HSP90 chaperone/DNA topoisomerase II/histidine kinase"/>
    <property type="match status" value="1"/>
</dbReference>
<keyword evidence="8" id="KW-0472">Membrane</keyword>
<dbReference type="OrthoDB" id="9800372at2"/>
<comment type="subcellular location">
    <subcellularLocation>
        <location evidence="2">Membrane</location>
    </subcellularLocation>
</comment>
<dbReference type="SUPFAM" id="SSF158472">
    <property type="entry name" value="HAMP domain-like"/>
    <property type="match status" value="1"/>
</dbReference>
<dbReference type="Gene3D" id="6.10.340.10">
    <property type="match status" value="1"/>
</dbReference>
<comment type="caution">
    <text evidence="11">The sequence shown here is derived from an EMBL/GenBank/DDBJ whole genome shotgun (WGS) entry which is preliminary data.</text>
</comment>
<evidence type="ECO:0000256" key="3">
    <source>
        <dbReference type="ARBA" id="ARBA00012438"/>
    </source>
</evidence>
<feature type="transmembrane region" description="Helical" evidence="8">
    <location>
        <begin position="76"/>
        <end position="99"/>
    </location>
</feature>
<feature type="transmembrane region" description="Helical" evidence="8">
    <location>
        <begin position="12"/>
        <end position="34"/>
    </location>
</feature>
<dbReference type="EC" id="2.7.13.3" evidence="3"/>
<feature type="domain" description="HAMP" evidence="10">
    <location>
        <begin position="101"/>
        <end position="153"/>
    </location>
</feature>
<dbReference type="InterPro" id="IPR005467">
    <property type="entry name" value="His_kinase_dom"/>
</dbReference>
<reference evidence="11 12" key="1">
    <citation type="submission" date="2016-05" db="EMBL/GenBank/DDBJ databases">
        <authorList>
            <person name="Lavstsen T."/>
            <person name="Jespersen J.S."/>
        </authorList>
    </citation>
    <scope>NUCLEOTIDE SEQUENCE [LARGE SCALE GENOMIC DNA]</scope>
    <source>
        <strain evidence="11 12">B7-9</strain>
    </source>
</reference>
<dbReference type="Pfam" id="PF02518">
    <property type="entry name" value="HATPase_c"/>
    <property type="match status" value="1"/>
</dbReference>
<dbReference type="EMBL" id="LYXE01000127">
    <property type="protein sequence ID" value="PDV97672.1"/>
    <property type="molecule type" value="Genomic_DNA"/>
</dbReference>
<dbReference type="InterPro" id="IPR003661">
    <property type="entry name" value="HisK_dim/P_dom"/>
</dbReference>
<dbReference type="Gene3D" id="1.10.287.130">
    <property type="match status" value="1"/>
</dbReference>
<dbReference type="PROSITE" id="PS50109">
    <property type="entry name" value="HIS_KIN"/>
    <property type="match status" value="1"/>
</dbReference>
<dbReference type="CDD" id="cd00075">
    <property type="entry name" value="HATPase"/>
    <property type="match status" value="1"/>
</dbReference>
<dbReference type="SMART" id="SM00388">
    <property type="entry name" value="HisKA"/>
    <property type="match status" value="1"/>
</dbReference>
<proteinExistence type="predicted"/>
<dbReference type="FunFam" id="3.30.565.10:FF:000006">
    <property type="entry name" value="Sensor histidine kinase WalK"/>
    <property type="match status" value="1"/>
</dbReference>
<name>A0A2H3L3F5_9CHLR</name>
<evidence type="ECO:0000256" key="6">
    <source>
        <dbReference type="ARBA" id="ARBA00022777"/>
    </source>
</evidence>
<gene>
    <name evidence="11" type="ORF">A9Q02_04250</name>
</gene>
<comment type="catalytic activity">
    <reaction evidence="1">
        <text>ATP + protein L-histidine = ADP + protein N-phospho-L-histidine.</text>
        <dbReference type="EC" id="2.7.13.3"/>
    </reaction>
</comment>
<evidence type="ECO:0000256" key="7">
    <source>
        <dbReference type="ARBA" id="ARBA00023012"/>
    </source>
</evidence>
<evidence type="ECO:0000256" key="4">
    <source>
        <dbReference type="ARBA" id="ARBA00022553"/>
    </source>
</evidence>
<dbReference type="Gene3D" id="3.30.565.10">
    <property type="entry name" value="Histidine kinase-like ATPase, C-terminal domain"/>
    <property type="match status" value="1"/>
</dbReference>
<dbReference type="Proteomes" id="UP000220922">
    <property type="component" value="Unassembled WGS sequence"/>
</dbReference>
<keyword evidence="8" id="KW-0812">Transmembrane</keyword>
<dbReference type="AlphaFoldDB" id="A0A2H3L3F5"/>
<evidence type="ECO:0000256" key="1">
    <source>
        <dbReference type="ARBA" id="ARBA00000085"/>
    </source>
</evidence>
<dbReference type="InterPro" id="IPR050736">
    <property type="entry name" value="Sensor_HK_Regulatory"/>
</dbReference>
<keyword evidence="6 11" id="KW-0418">Kinase</keyword>